<evidence type="ECO:0000313" key="3">
    <source>
        <dbReference type="Proteomes" id="UP000290288"/>
    </source>
</evidence>
<name>A0A4Q2DML5_9AGAR</name>
<comment type="caution">
    <text evidence="2">The sequence shown here is derived from an EMBL/GenBank/DDBJ whole genome shotgun (WGS) entry which is preliminary data.</text>
</comment>
<gene>
    <name evidence="2" type="ORF">EST38_g4419</name>
</gene>
<keyword evidence="3" id="KW-1185">Reference proteome</keyword>
<dbReference type="Proteomes" id="UP000290288">
    <property type="component" value="Unassembled WGS sequence"/>
</dbReference>
<accession>A0A4Q2DML5</accession>
<dbReference type="EMBL" id="SDEE01000108">
    <property type="protein sequence ID" value="RXW21420.1"/>
    <property type="molecule type" value="Genomic_DNA"/>
</dbReference>
<evidence type="ECO:0000313" key="2">
    <source>
        <dbReference type="EMBL" id="RXW21420.1"/>
    </source>
</evidence>
<dbReference type="AlphaFoldDB" id="A0A4Q2DML5"/>
<organism evidence="2 3">
    <name type="scientific">Candolleomyces aberdarensis</name>
    <dbReference type="NCBI Taxonomy" id="2316362"/>
    <lineage>
        <taxon>Eukaryota</taxon>
        <taxon>Fungi</taxon>
        <taxon>Dikarya</taxon>
        <taxon>Basidiomycota</taxon>
        <taxon>Agaricomycotina</taxon>
        <taxon>Agaricomycetes</taxon>
        <taxon>Agaricomycetidae</taxon>
        <taxon>Agaricales</taxon>
        <taxon>Agaricineae</taxon>
        <taxon>Psathyrellaceae</taxon>
        <taxon>Candolleomyces</taxon>
    </lineage>
</organism>
<reference evidence="2 3" key="1">
    <citation type="submission" date="2019-01" db="EMBL/GenBank/DDBJ databases">
        <title>Draft genome sequence of Psathyrella aberdarensis IHI B618.</title>
        <authorList>
            <person name="Buettner E."/>
            <person name="Kellner H."/>
        </authorList>
    </citation>
    <scope>NUCLEOTIDE SEQUENCE [LARGE SCALE GENOMIC DNA]</scope>
    <source>
        <strain evidence="2 3">IHI B618</strain>
    </source>
</reference>
<proteinExistence type="predicted"/>
<feature type="region of interest" description="Disordered" evidence="1">
    <location>
        <begin position="371"/>
        <end position="404"/>
    </location>
</feature>
<protein>
    <submittedName>
        <fullName evidence="2">Uncharacterized protein</fullName>
    </submittedName>
</protein>
<sequence length="547" mass="62043">MWFSGQGPDKIPTVYDEEDLSWQHWFPDETSSERTANTRPDRDHGVSLSDLTSELLEEAMNRPYDFVQRRYAFFVTGSAGIGKTLWLHFVLVERLLRNLPTLLQFEYKRMYYFSKDGVSVIFPEDNPVDRELVADMKQDIWYLFDSNEFNPSPSYTILDSALPVIQVGSPLCEHFRWHRKITLPCIFWVMKPTTSSEILQMRSIQDTSRWPAALTITDAMVSSFCSLYGPSARNVIKYAKSPHVYRELLKQRLSRLDSVNSFESLIYHAQWFRFGFVRHQDPEELKMIVGVYPGPSRDNIRVNVLTTEIFQMIVRALGWEWDARLTSTYLSFRKVSGSVGVASYILESAVRRTLMWGGQWKGRLLHHSKHNDTTYTDDPAEAPAETLGDQVQPHPTSAPEPDPSGVVWLRVGPGVSVAPTKDPYFTPVPVPSLLDFATADSLPFGNLSLQPTLISPASDAPYPGFSSLIVDPGKKVITIFQCTRWTELGPGTIFDELAVKLCQGQGYSIFYVFATDGTPQTPFVKVPAFPPAIDRYIEKKVHVCIGE</sequence>
<evidence type="ECO:0000256" key="1">
    <source>
        <dbReference type="SAM" id="MobiDB-lite"/>
    </source>
</evidence>
<dbReference type="OrthoDB" id="2340858at2759"/>